<keyword evidence="1" id="KW-0472">Membrane</keyword>
<organism evidence="2 3">
    <name type="scientific">Rossellomorea aquimaris</name>
    <dbReference type="NCBI Taxonomy" id="189382"/>
    <lineage>
        <taxon>Bacteria</taxon>
        <taxon>Bacillati</taxon>
        <taxon>Bacillota</taxon>
        <taxon>Bacilli</taxon>
        <taxon>Bacillales</taxon>
        <taxon>Bacillaceae</taxon>
        <taxon>Rossellomorea</taxon>
    </lineage>
</organism>
<keyword evidence="1" id="KW-1133">Transmembrane helix</keyword>
<sequence>MKKYGLLSVLFFLAAFSVYFISMFITGDLFSGKVMIMIVIVLPLIGLILGLKGKGGFKTIGIIGNSFILLISVVVPLVSIFFWNQP</sequence>
<comment type="caution">
    <text evidence="2">The sequence shown here is derived from an EMBL/GenBank/DDBJ whole genome shotgun (WGS) entry which is preliminary data.</text>
</comment>
<keyword evidence="1" id="KW-0812">Transmembrane</keyword>
<feature type="transmembrane region" description="Helical" evidence="1">
    <location>
        <begin position="30"/>
        <end position="50"/>
    </location>
</feature>
<proteinExistence type="predicted"/>
<reference evidence="2 3" key="1">
    <citation type="submission" date="2018-06" db="EMBL/GenBank/DDBJ databases">
        <title>Freshwater and sediment microbial communities from various areas in North America, analyzing microbe dynamics in response to fracking.</title>
        <authorList>
            <person name="Lamendella R."/>
        </authorList>
    </citation>
    <scope>NUCLEOTIDE SEQUENCE [LARGE SCALE GENOMIC DNA]</scope>
    <source>
        <strain evidence="2 3">97B</strain>
    </source>
</reference>
<dbReference type="EMBL" id="QNRJ01000025">
    <property type="protein sequence ID" value="RBP00227.1"/>
    <property type="molecule type" value="Genomic_DNA"/>
</dbReference>
<dbReference type="Proteomes" id="UP000252118">
    <property type="component" value="Unassembled WGS sequence"/>
</dbReference>
<dbReference type="RefSeq" id="WP_113971214.1">
    <property type="nucleotide sequence ID" value="NZ_QNRJ01000025.1"/>
</dbReference>
<evidence type="ECO:0000256" key="1">
    <source>
        <dbReference type="SAM" id="Phobius"/>
    </source>
</evidence>
<dbReference type="AlphaFoldDB" id="A0A366ECW0"/>
<accession>A0A366ECW0</accession>
<name>A0A366ECW0_9BACI</name>
<evidence type="ECO:0000313" key="3">
    <source>
        <dbReference type="Proteomes" id="UP000252118"/>
    </source>
</evidence>
<gene>
    <name evidence="2" type="ORF">DET59_12544</name>
</gene>
<protein>
    <submittedName>
        <fullName evidence="2">Uncharacterized protein</fullName>
    </submittedName>
</protein>
<feature type="transmembrane region" description="Helical" evidence="1">
    <location>
        <begin position="62"/>
        <end position="83"/>
    </location>
</feature>
<evidence type="ECO:0000313" key="2">
    <source>
        <dbReference type="EMBL" id="RBP00227.1"/>
    </source>
</evidence>